<dbReference type="EMBL" id="KV454007">
    <property type="protein sequence ID" value="ODQ44501.1"/>
    <property type="molecule type" value="Genomic_DNA"/>
</dbReference>
<protein>
    <submittedName>
        <fullName evidence="3">Uncharacterized protein</fullName>
    </submittedName>
</protein>
<dbReference type="OrthoDB" id="3998229at2759"/>
<proteinExistence type="predicted"/>
<accession>A0A1E3NEC9</accession>
<dbReference type="RefSeq" id="XP_019015614.1">
    <property type="nucleotide sequence ID" value="XM_019164853.1"/>
</dbReference>
<sequence length="279" mass="30586">MSKYDIPYSMKPTKKGKKKQSKYSSYIEENDTFVNRLFSTPARKLIAYVTFFSIFAVIFFTALRNSKHPEGLDYELEVGFPDSKEQNLIDQTIVDVNDNTQISDANAIDVEVDEIDVLDSEDGELQLADAVETEKDMANTKPKANAQGKGVGKAPAKAASKKAANGKANGKANGQAKAQAKQGGAKGSVEDEANEAWVVKGGEAKQNSGMFGDDHFSEELKGMMSSGNNKLEKEKGKTKKGKQSRQKQISDEELIEKMDKLEAEKAKGRKKNAFKGENL</sequence>
<keyword evidence="2" id="KW-1133">Transmembrane helix</keyword>
<keyword evidence="4" id="KW-1185">Reference proteome</keyword>
<feature type="transmembrane region" description="Helical" evidence="2">
    <location>
        <begin position="45"/>
        <end position="63"/>
    </location>
</feature>
<evidence type="ECO:0000313" key="3">
    <source>
        <dbReference type="EMBL" id="ODQ44501.1"/>
    </source>
</evidence>
<evidence type="ECO:0000256" key="1">
    <source>
        <dbReference type="SAM" id="MobiDB-lite"/>
    </source>
</evidence>
<feature type="region of interest" description="Disordered" evidence="1">
    <location>
        <begin position="135"/>
        <end position="191"/>
    </location>
</feature>
<reference evidence="3 4" key="1">
    <citation type="journal article" date="2016" name="Proc. Natl. Acad. Sci. U.S.A.">
        <title>Comparative genomics of biotechnologically important yeasts.</title>
        <authorList>
            <person name="Riley R."/>
            <person name="Haridas S."/>
            <person name="Wolfe K.H."/>
            <person name="Lopes M.R."/>
            <person name="Hittinger C.T."/>
            <person name="Goeker M."/>
            <person name="Salamov A.A."/>
            <person name="Wisecaver J.H."/>
            <person name="Long T.M."/>
            <person name="Calvey C.H."/>
            <person name="Aerts A.L."/>
            <person name="Barry K.W."/>
            <person name="Choi C."/>
            <person name="Clum A."/>
            <person name="Coughlan A.Y."/>
            <person name="Deshpande S."/>
            <person name="Douglass A.P."/>
            <person name="Hanson S.J."/>
            <person name="Klenk H.-P."/>
            <person name="LaButti K.M."/>
            <person name="Lapidus A."/>
            <person name="Lindquist E.A."/>
            <person name="Lipzen A.M."/>
            <person name="Meier-Kolthoff J.P."/>
            <person name="Ohm R.A."/>
            <person name="Otillar R.P."/>
            <person name="Pangilinan J.L."/>
            <person name="Peng Y."/>
            <person name="Rokas A."/>
            <person name="Rosa C.A."/>
            <person name="Scheuner C."/>
            <person name="Sibirny A.A."/>
            <person name="Slot J.C."/>
            <person name="Stielow J.B."/>
            <person name="Sun H."/>
            <person name="Kurtzman C.P."/>
            <person name="Blackwell M."/>
            <person name="Grigoriev I.V."/>
            <person name="Jeffries T.W."/>
        </authorList>
    </citation>
    <scope>NUCLEOTIDE SEQUENCE [LARGE SCALE GENOMIC DNA]</scope>
    <source>
        <strain evidence="3 4">NRRL Y-2026</strain>
    </source>
</reference>
<keyword evidence="2" id="KW-0812">Transmembrane</keyword>
<dbReference type="Proteomes" id="UP000094455">
    <property type="component" value="Unassembled WGS sequence"/>
</dbReference>
<evidence type="ECO:0000256" key="2">
    <source>
        <dbReference type="SAM" id="Phobius"/>
    </source>
</evidence>
<feature type="compositionally biased region" description="Basic residues" evidence="1">
    <location>
        <begin position="236"/>
        <end position="245"/>
    </location>
</feature>
<dbReference type="GeneID" id="30181540"/>
<evidence type="ECO:0000313" key="4">
    <source>
        <dbReference type="Proteomes" id="UP000094455"/>
    </source>
</evidence>
<feature type="region of interest" description="Disordered" evidence="1">
    <location>
        <begin position="204"/>
        <end position="255"/>
    </location>
</feature>
<gene>
    <name evidence="3" type="ORF">PICMEDRAFT_74733</name>
</gene>
<feature type="compositionally biased region" description="Basic and acidic residues" evidence="1">
    <location>
        <begin position="212"/>
        <end position="221"/>
    </location>
</feature>
<feature type="compositionally biased region" description="Low complexity" evidence="1">
    <location>
        <begin position="146"/>
        <end position="183"/>
    </location>
</feature>
<name>A0A1E3NEC9_9ASCO</name>
<dbReference type="AlphaFoldDB" id="A0A1E3NEC9"/>
<organism evidence="3 4">
    <name type="scientific">Pichia membranifaciens NRRL Y-2026</name>
    <dbReference type="NCBI Taxonomy" id="763406"/>
    <lineage>
        <taxon>Eukaryota</taxon>
        <taxon>Fungi</taxon>
        <taxon>Dikarya</taxon>
        <taxon>Ascomycota</taxon>
        <taxon>Saccharomycotina</taxon>
        <taxon>Pichiomycetes</taxon>
        <taxon>Pichiales</taxon>
        <taxon>Pichiaceae</taxon>
        <taxon>Pichia</taxon>
    </lineage>
</organism>
<keyword evidence="2" id="KW-0472">Membrane</keyword>